<dbReference type="InterPro" id="IPR006311">
    <property type="entry name" value="TAT_signal"/>
</dbReference>
<evidence type="ECO:0000313" key="6">
    <source>
        <dbReference type="Proteomes" id="UP000011607"/>
    </source>
</evidence>
<feature type="compositionally biased region" description="Acidic residues" evidence="3">
    <location>
        <begin position="27"/>
        <end position="63"/>
    </location>
</feature>
<evidence type="ECO:0000256" key="1">
    <source>
        <dbReference type="ARBA" id="ARBA00022679"/>
    </source>
</evidence>
<dbReference type="RefSeq" id="WP_006672252.1">
    <property type="nucleotide sequence ID" value="NZ_AOMA01000069.1"/>
</dbReference>
<organism evidence="5 6">
    <name type="scientific">Halobiforma nitratireducens JCM 10879</name>
    <dbReference type="NCBI Taxonomy" id="1227454"/>
    <lineage>
        <taxon>Archaea</taxon>
        <taxon>Methanobacteriati</taxon>
        <taxon>Methanobacteriota</taxon>
        <taxon>Stenosarchaea group</taxon>
        <taxon>Halobacteria</taxon>
        <taxon>Halobacteriales</taxon>
        <taxon>Natrialbaceae</taxon>
        <taxon>Halobiforma</taxon>
    </lineage>
</organism>
<dbReference type="SUPFAM" id="SSF52821">
    <property type="entry name" value="Rhodanese/Cell cycle control phosphatase"/>
    <property type="match status" value="2"/>
</dbReference>
<dbReference type="PANTHER" id="PTHR11364">
    <property type="entry name" value="THIOSULFATE SULFERTANSFERASE"/>
    <property type="match status" value="1"/>
</dbReference>
<dbReference type="InterPro" id="IPR036873">
    <property type="entry name" value="Rhodanese-like_dom_sf"/>
</dbReference>
<evidence type="ECO:0000256" key="2">
    <source>
        <dbReference type="ARBA" id="ARBA00022737"/>
    </source>
</evidence>
<dbReference type="NCBIfam" id="NF040901">
    <property type="entry name" value="SeO3_TeO2_ExtH"/>
    <property type="match status" value="1"/>
</dbReference>
<feature type="region of interest" description="Disordered" evidence="3">
    <location>
        <begin position="15"/>
        <end position="71"/>
    </location>
</feature>
<comment type="caution">
    <text evidence="5">The sequence shown here is derived from an EMBL/GenBank/DDBJ whole genome shotgun (WGS) entry which is preliminary data.</text>
</comment>
<sequence>MNSINRRRFLGAAGAVGLSTIAGCTGEEPEETVEEEPEQETDETGETVEEEPEEEPDEEDADPPDPTATDNALIEPATFHEWYEAGLVNNDDPSGSHRVVTLRIDDWYPEDGAIQSFEDGHVPGAVPWEPSAIHAQREEGLGVAAPMVAPGDVIDDVLQKAGVCPRTTLVVSGSSPLRQARGYWTLRYWGFPRERVKVLNGAYTRYGEEYDLETGAFDPAEIPDSTFSVQANGELNNDLRLGIGQMIQRVDNVNDGESDDVILENRSDPKPDVMIQNAIWDDPAGAHEGDHFLDTFEEGAYWKDADAVRSHYDDLGVSADDTILTYCGSGYRATKSFFALDGILEYDDVMMYDGSWGQWVQYAGDDVPEEWRVDMHDRTDGEFDGGGLEITVDETPAVDSADGNQLEATDMEYIAGGDVDIADGGGDGGGDFAC</sequence>
<keyword evidence="6" id="KW-1185">Reference proteome</keyword>
<name>M0M6K1_9EURY</name>
<dbReference type="InterPro" id="IPR001763">
    <property type="entry name" value="Rhodanese-like_dom"/>
</dbReference>
<evidence type="ECO:0000256" key="3">
    <source>
        <dbReference type="SAM" id="MobiDB-lite"/>
    </source>
</evidence>
<evidence type="ECO:0000313" key="5">
    <source>
        <dbReference type="EMBL" id="EMA41003.1"/>
    </source>
</evidence>
<dbReference type="InterPro" id="IPR045078">
    <property type="entry name" value="TST/MPST-like"/>
</dbReference>
<dbReference type="PROSITE" id="PS51257">
    <property type="entry name" value="PROKAR_LIPOPROTEIN"/>
    <property type="match status" value="1"/>
</dbReference>
<dbReference type="Gene3D" id="3.40.250.10">
    <property type="entry name" value="Rhodanese-like domain"/>
    <property type="match status" value="2"/>
</dbReference>
<feature type="domain" description="Rhodanese" evidence="4">
    <location>
        <begin position="293"/>
        <end position="368"/>
    </location>
</feature>
<reference evidence="5 6" key="1">
    <citation type="journal article" date="2014" name="PLoS Genet.">
        <title>Phylogenetically driven sequencing of extremely halophilic archaea reveals strategies for static and dynamic osmo-response.</title>
        <authorList>
            <person name="Becker E.A."/>
            <person name="Seitzer P.M."/>
            <person name="Tritt A."/>
            <person name="Larsen D."/>
            <person name="Krusor M."/>
            <person name="Yao A.I."/>
            <person name="Wu D."/>
            <person name="Madern D."/>
            <person name="Eisen J.A."/>
            <person name="Darling A.E."/>
            <person name="Facciotti M.T."/>
        </authorList>
    </citation>
    <scope>NUCLEOTIDE SEQUENCE [LARGE SCALE GENOMIC DNA]</scope>
    <source>
        <strain evidence="5 6">JCM 10879</strain>
    </source>
</reference>
<dbReference type="PANTHER" id="PTHR11364:SF27">
    <property type="entry name" value="SULFURTRANSFERASE"/>
    <property type="match status" value="1"/>
</dbReference>
<evidence type="ECO:0000259" key="4">
    <source>
        <dbReference type="PROSITE" id="PS50206"/>
    </source>
</evidence>
<keyword evidence="1" id="KW-0808">Transferase</keyword>
<dbReference type="AlphaFoldDB" id="M0M6K1"/>
<dbReference type="eggNOG" id="arCOG02019">
    <property type="taxonomic scope" value="Archaea"/>
</dbReference>
<proteinExistence type="predicted"/>
<protein>
    <submittedName>
        <fullName evidence="5">Rhodanese-like protein</fullName>
    </submittedName>
</protein>
<accession>M0M6K1</accession>
<dbReference type="Proteomes" id="UP000011607">
    <property type="component" value="Unassembled WGS sequence"/>
</dbReference>
<dbReference type="EMBL" id="AOMA01000069">
    <property type="protein sequence ID" value="EMA41003.1"/>
    <property type="molecule type" value="Genomic_DNA"/>
</dbReference>
<keyword evidence="2" id="KW-0677">Repeat</keyword>
<dbReference type="STRING" id="1227454.C446_06530"/>
<dbReference type="PROSITE" id="PS51318">
    <property type="entry name" value="TAT"/>
    <property type="match status" value="1"/>
</dbReference>
<feature type="domain" description="Rhodanese" evidence="4">
    <location>
        <begin position="115"/>
        <end position="215"/>
    </location>
</feature>
<gene>
    <name evidence="5" type="ORF">C446_06530</name>
</gene>
<dbReference type="OrthoDB" id="9977at2157"/>
<dbReference type="GO" id="GO:0004792">
    <property type="term" value="F:thiosulfate-cyanide sulfurtransferase activity"/>
    <property type="evidence" value="ECO:0007669"/>
    <property type="project" value="TreeGrafter"/>
</dbReference>
<dbReference type="PROSITE" id="PS50206">
    <property type="entry name" value="RHODANESE_3"/>
    <property type="match status" value="2"/>
</dbReference>